<protein>
    <recommendedName>
        <fullName evidence="5">polynucleotide adenylyltransferase</fullName>
        <ecNumber evidence="5">2.7.7.19</ecNumber>
    </recommendedName>
</protein>
<evidence type="ECO:0000256" key="10">
    <source>
        <dbReference type="ARBA" id="ARBA00022840"/>
    </source>
</evidence>
<dbReference type="SUPFAM" id="SSF81631">
    <property type="entry name" value="PAP/OAS1 substrate-binding domain"/>
    <property type="match status" value="1"/>
</dbReference>
<proteinExistence type="inferred from homology"/>
<evidence type="ECO:0000259" key="14">
    <source>
        <dbReference type="Pfam" id="PF20750"/>
    </source>
</evidence>
<dbReference type="GO" id="GO:0046872">
    <property type="term" value="F:metal ion binding"/>
    <property type="evidence" value="ECO:0007669"/>
    <property type="project" value="UniProtKB-KW"/>
</dbReference>
<evidence type="ECO:0000256" key="8">
    <source>
        <dbReference type="ARBA" id="ARBA00022723"/>
    </source>
</evidence>
<dbReference type="InterPro" id="IPR043519">
    <property type="entry name" value="NT_sf"/>
</dbReference>
<dbReference type="Gene3D" id="1.10.1410.10">
    <property type="match status" value="1"/>
</dbReference>
<dbReference type="SUPFAM" id="SSF81301">
    <property type="entry name" value="Nucleotidyltransferase"/>
    <property type="match status" value="1"/>
</dbReference>
<evidence type="ECO:0000313" key="17">
    <source>
        <dbReference type="Proteomes" id="UP000018208"/>
    </source>
</evidence>
<dbReference type="EMBL" id="AUWU02000007">
    <property type="protein sequence ID" value="KAH0571293.1"/>
    <property type="molecule type" value="Genomic_DNA"/>
</dbReference>
<dbReference type="InterPro" id="IPR048840">
    <property type="entry name" value="PolA_pol_NTPase"/>
</dbReference>
<evidence type="ECO:0000256" key="12">
    <source>
        <dbReference type="ARBA" id="ARBA00023242"/>
    </source>
</evidence>
<sequence length="510" mass="58978">MQPKSPPQHCGFNPAMDKLLSQTMQNYVSQYLIEAPIEQERRKKALDAVEKIISDWVWSTYSSTQKQWMTNYSDVNRLAFIQPYGSYLLNVHTPGSDIDSVVLLPFYVDSKTFFDVLPPRLKQDPRAKQVEAITKAKHPILTLVFDDVELDLQPLILADAQLTKDMDFLNEDNFKNVKAKMKEVAASVAANMWIKKETQKQEATFNTTIRFLKQVLQETGISGNKFGYFGGINLTLMMCHLMREMYNEPLSPWQYLYNFFYAYGRYNYSIPIVVNQDVGYIQQQTPMQIITPVKPEINSTAKVTDSTCRVIKKVFQTCQRNMEIIMEYSSQVMKIPANDGLLRKLHVMDLIFSDLSDELKPCIQQFFSDSAFKAGYLYIQINSNQSELLQQTKDKIEPLIVNIFTNLQRLTKEETGGQANIDYIRPYPVWFDQNKFKGTSAYCYTLFIGISKTSGEKEWLIKKLKEIIFNFKSQIRTRLEQEEVSIQSIVNNMVVALKGGKELRQLVTFE</sequence>
<feature type="domain" description="Poly(A) polymerase central" evidence="13">
    <location>
        <begin position="204"/>
        <end position="332"/>
    </location>
</feature>
<comment type="similarity">
    <text evidence="4">Belongs to the poly(A) polymerase family.</text>
</comment>
<name>V6M0H0_9EUKA</name>
<dbReference type="VEuPathDB" id="GiardiaDB:SS50377_27594"/>
<dbReference type="EMBL" id="KI546073">
    <property type="protein sequence ID" value="EST46629.1"/>
    <property type="molecule type" value="Genomic_DNA"/>
</dbReference>
<dbReference type="EC" id="2.7.7.19" evidence="5"/>
<dbReference type="CDD" id="cd05402">
    <property type="entry name" value="NT_PAP_TUTase"/>
    <property type="match status" value="1"/>
</dbReference>
<feature type="domain" description="Poly(A) polymerase nucleotidyltransferase" evidence="14">
    <location>
        <begin position="28"/>
        <end position="179"/>
    </location>
</feature>
<dbReference type="GO" id="GO:0005524">
    <property type="term" value="F:ATP binding"/>
    <property type="evidence" value="ECO:0007669"/>
    <property type="project" value="UniProtKB-KW"/>
</dbReference>
<evidence type="ECO:0000256" key="4">
    <source>
        <dbReference type="ARBA" id="ARBA00010912"/>
    </source>
</evidence>
<evidence type="ECO:0000256" key="9">
    <source>
        <dbReference type="ARBA" id="ARBA00022741"/>
    </source>
</evidence>
<evidence type="ECO:0000256" key="6">
    <source>
        <dbReference type="ARBA" id="ARBA00022664"/>
    </source>
</evidence>
<dbReference type="Proteomes" id="UP000018208">
    <property type="component" value="Unassembled WGS sequence"/>
</dbReference>
<reference evidence="15 16" key="1">
    <citation type="journal article" date="2014" name="PLoS Genet.">
        <title>The Genome of Spironucleus salmonicida Highlights a Fish Pathogen Adapted to Fluctuating Environments.</title>
        <authorList>
            <person name="Xu F."/>
            <person name="Jerlstrom-Hultqvist J."/>
            <person name="Einarsson E."/>
            <person name="Astvaldsson A."/>
            <person name="Svard S.G."/>
            <person name="Andersson J.O."/>
        </authorList>
    </citation>
    <scope>NUCLEOTIDE SEQUENCE</scope>
    <source>
        <strain evidence="16">ATCC 50377</strain>
    </source>
</reference>
<accession>V6M0H0</accession>
<dbReference type="AlphaFoldDB" id="V6M0H0"/>
<gene>
    <name evidence="15" type="ORF">SS50377_13432</name>
    <name evidence="16" type="ORF">SS50377_27594</name>
</gene>
<evidence type="ECO:0000256" key="1">
    <source>
        <dbReference type="ARBA" id="ARBA00001936"/>
    </source>
</evidence>
<organism evidence="15">
    <name type="scientific">Spironucleus salmonicida</name>
    <dbReference type="NCBI Taxonomy" id="348837"/>
    <lineage>
        <taxon>Eukaryota</taxon>
        <taxon>Metamonada</taxon>
        <taxon>Diplomonadida</taxon>
        <taxon>Hexamitidae</taxon>
        <taxon>Hexamitinae</taxon>
        <taxon>Spironucleus</taxon>
    </lineage>
</organism>
<evidence type="ECO:0000256" key="3">
    <source>
        <dbReference type="ARBA" id="ARBA00004123"/>
    </source>
</evidence>
<dbReference type="Pfam" id="PF20750">
    <property type="entry name" value="PAP_NTPase"/>
    <property type="match status" value="1"/>
</dbReference>
<evidence type="ECO:0000256" key="2">
    <source>
        <dbReference type="ARBA" id="ARBA00001946"/>
    </source>
</evidence>
<evidence type="ECO:0000313" key="16">
    <source>
        <dbReference type="EMBL" id="KAH0571293.1"/>
    </source>
</evidence>
<comment type="subcellular location">
    <subcellularLocation>
        <location evidence="3">Nucleus</location>
    </subcellularLocation>
</comment>
<evidence type="ECO:0000256" key="11">
    <source>
        <dbReference type="ARBA" id="ARBA00022842"/>
    </source>
</evidence>
<keyword evidence="11" id="KW-0460">Magnesium</keyword>
<dbReference type="OrthoDB" id="412748at2759"/>
<dbReference type="InterPro" id="IPR007012">
    <property type="entry name" value="PolA_pol_cen_dom"/>
</dbReference>
<keyword evidence="6" id="KW-0507">mRNA processing</keyword>
<evidence type="ECO:0000313" key="15">
    <source>
        <dbReference type="EMBL" id="EST46629.1"/>
    </source>
</evidence>
<keyword evidence="10" id="KW-0067">ATP-binding</keyword>
<keyword evidence="7" id="KW-0808">Transferase</keyword>
<dbReference type="Pfam" id="PF04928">
    <property type="entry name" value="PAP_central"/>
    <property type="match status" value="1"/>
</dbReference>
<dbReference type="GO" id="GO:1990817">
    <property type="term" value="F:poly(A) RNA polymerase activity"/>
    <property type="evidence" value="ECO:0007669"/>
    <property type="project" value="UniProtKB-EC"/>
</dbReference>
<evidence type="ECO:0000259" key="13">
    <source>
        <dbReference type="Pfam" id="PF04928"/>
    </source>
</evidence>
<dbReference type="GO" id="GO:0006397">
    <property type="term" value="P:mRNA processing"/>
    <property type="evidence" value="ECO:0007669"/>
    <property type="project" value="UniProtKB-KW"/>
</dbReference>
<keyword evidence="17" id="KW-1185">Reference proteome</keyword>
<comment type="cofactor">
    <cofactor evidence="1">
        <name>Mn(2+)</name>
        <dbReference type="ChEBI" id="CHEBI:29035"/>
    </cofactor>
</comment>
<dbReference type="Gene3D" id="3.30.460.10">
    <property type="entry name" value="Beta Polymerase, domain 2"/>
    <property type="match status" value="1"/>
</dbReference>
<evidence type="ECO:0000256" key="5">
    <source>
        <dbReference type="ARBA" id="ARBA00012388"/>
    </source>
</evidence>
<evidence type="ECO:0000256" key="7">
    <source>
        <dbReference type="ARBA" id="ARBA00022679"/>
    </source>
</evidence>
<keyword evidence="9" id="KW-0547">Nucleotide-binding</keyword>
<dbReference type="GO" id="GO:0005634">
    <property type="term" value="C:nucleus"/>
    <property type="evidence" value="ECO:0007669"/>
    <property type="project" value="UniProtKB-SubCell"/>
</dbReference>
<comment type="cofactor">
    <cofactor evidence="2">
        <name>Mg(2+)</name>
        <dbReference type="ChEBI" id="CHEBI:18420"/>
    </cofactor>
</comment>
<keyword evidence="8" id="KW-0479">Metal-binding</keyword>
<dbReference type="PANTHER" id="PTHR10682">
    <property type="entry name" value="POLY A POLYMERASE"/>
    <property type="match status" value="1"/>
</dbReference>
<reference evidence="16" key="2">
    <citation type="submission" date="2020-12" db="EMBL/GenBank/DDBJ databases">
        <title>New Spironucleus salmonicida genome in near-complete chromosomes.</title>
        <authorList>
            <person name="Xu F."/>
            <person name="Kurt Z."/>
            <person name="Jimenez-Gonzalez A."/>
            <person name="Astvaldsson A."/>
            <person name="Andersson J.O."/>
            <person name="Svard S.G."/>
        </authorList>
    </citation>
    <scope>NUCLEOTIDE SEQUENCE</scope>
    <source>
        <strain evidence="16">ATCC 50377</strain>
    </source>
</reference>
<dbReference type="PANTHER" id="PTHR10682:SF10">
    <property type="entry name" value="POLYNUCLEOTIDE ADENYLYLTRANSFERASE"/>
    <property type="match status" value="1"/>
</dbReference>
<keyword evidence="12" id="KW-0539">Nucleus</keyword>